<evidence type="ECO:0000313" key="1">
    <source>
        <dbReference type="EMBL" id="HDD44374.1"/>
    </source>
</evidence>
<feature type="non-terminal residue" evidence="1">
    <location>
        <position position="1"/>
    </location>
</feature>
<gene>
    <name evidence="1" type="ORF">ENG63_05900</name>
</gene>
<accession>A0A7C0U2R9</accession>
<dbReference type="InterPro" id="IPR016195">
    <property type="entry name" value="Pol/histidinol_Pase-like"/>
</dbReference>
<comment type="caution">
    <text evidence="1">The sequence shown here is derived from an EMBL/GenBank/DDBJ whole genome shotgun (WGS) entry which is preliminary data.</text>
</comment>
<dbReference type="Proteomes" id="UP000886289">
    <property type="component" value="Unassembled WGS sequence"/>
</dbReference>
<dbReference type="Gene3D" id="3.20.20.140">
    <property type="entry name" value="Metal-dependent hydrolases"/>
    <property type="match status" value="1"/>
</dbReference>
<name>A0A7C0U2R9_DESA2</name>
<dbReference type="AlphaFoldDB" id="A0A7C0U2R9"/>
<dbReference type="EMBL" id="DRBS01000228">
    <property type="protein sequence ID" value="HDD44374.1"/>
    <property type="molecule type" value="Genomic_DNA"/>
</dbReference>
<organism evidence="1">
    <name type="scientific">Desulfofervidus auxilii</name>
    <dbReference type="NCBI Taxonomy" id="1621989"/>
    <lineage>
        <taxon>Bacteria</taxon>
        <taxon>Pseudomonadati</taxon>
        <taxon>Thermodesulfobacteriota</taxon>
        <taxon>Candidatus Desulfofervidia</taxon>
        <taxon>Candidatus Desulfofervidales</taxon>
        <taxon>Candidatus Desulfofervidaceae</taxon>
        <taxon>Candidatus Desulfofervidus</taxon>
    </lineage>
</organism>
<proteinExistence type="predicted"/>
<dbReference type="SUPFAM" id="SSF89550">
    <property type="entry name" value="PHP domain-like"/>
    <property type="match status" value="1"/>
</dbReference>
<reference evidence="1" key="1">
    <citation type="journal article" date="2020" name="mSystems">
        <title>Genome- and Community-Level Interaction Insights into Carbon Utilization and Element Cycling Functions of Hydrothermarchaeota in Hydrothermal Sediment.</title>
        <authorList>
            <person name="Zhou Z."/>
            <person name="Liu Y."/>
            <person name="Xu W."/>
            <person name="Pan J."/>
            <person name="Luo Z.H."/>
            <person name="Li M."/>
        </authorList>
    </citation>
    <scope>NUCLEOTIDE SEQUENCE [LARGE SCALE GENOMIC DNA]</scope>
    <source>
        <strain evidence="1">HyVt-233</strain>
    </source>
</reference>
<sequence>FRTKHNLTIVGGSDAHFLNEIGEGGITTEAEDIREAIMKNDVKVFGKRSSLVNHVGTKVLKLWRKTVRFG</sequence>
<dbReference type="Pfam" id="PF13263">
    <property type="entry name" value="PHP_C"/>
    <property type="match status" value="1"/>
</dbReference>
<protein>
    <submittedName>
        <fullName evidence="1">Histidinol-phosphatase</fullName>
    </submittedName>
</protein>